<protein>
    <submittedName>
        <fullName evidence="2">Uncharacterized protein</fullName>
    </submittedName>
</protein>
<evidence type="ECO:0000313" key="2">
    <source>
        <dbReference type="EMBL" id="PWE16742.1"/>
    </source>
</evidence>
<evidence type="ECO:0000256" key="1">
    <source>
        <dbReference type="SAM" id="MobiDB-lite"/>
    </source>
</evidence>
<gene>
    <name evidence="2" type="ORF">DDZ18_11095</name>
</gene>
<evidence type="ECO:0000313" key="3">
    <source>
        <dbReference type="Proteomes" id="UP000245168"/>
    </source>
</evidence>
<sequence>MPGQVLDRVINPPDADDEDDDADAEWTRGEQTALSDCRDPRLFDWGDQVWITCSQDSPLYNGWTGRQAHIFIKRFDYGIYECAGEEGALESGGDRRPWPSDTCIALWQQVDARKDDFVDAMMMAMENGWRIEPWGVTTGTEGRAELVQHRLSPGD</sequence>
<proteinExistence type="predicted"/>
<keyword evidence="3" id="KW-1185">Reference proteome</keyword>
<dbReference type="Proteomes" id="UP000245168">
    <property type="component" value="Unassembled WGS sequence"/>
</dbReference>
<name>A0A2U2BRX1_9PROT</name>
<feature type="region of interest" description="Disordered" evidence="1">
    <location>
        <begin position="1"/>
        <end position="25"/>
    </location>
</feature>
<accession>A0A2U2BRX1</accession>
<comment type="caution">
    <text evidence="2">The sequence shown here is derived from an EMBL/GenBank/DDBJ whole genome shotgun (WGS) entry which is preliminary data.</text>
</comment>
<dbReference type="AlphaFoldDB" id="A0A2U2BRX1"/>
<feature type="compositionally biased region" description="Acidic residues" evidence="1">
    <location>
        <begin position="14"/>
        <end position="24"/>
    </location>
</feature>
<reference evidence="3" key="1">
    <citation type="submission" date="2018-05" db="EMBL/GenBank/DDBJ databases">
        <authorList>
            <person name="Liu B.-T."/>
        </authorList>
    </citation>
    <scope>NUCLEOTIDE SEQUENCE [LARGE SCALE GENOMIC DNA]</scope>
    <source>
        <strain evidence="3">WD6-1</strain>
    </source>
</reference>
<dbReference type="EMBL" id="QEXV01000005">
    <property type="protein sequence ID" value="PWE16742.1"/>
    <property type="molecule type" value="Genomic_DNA"/>
</dbReference>
<organism evidence="2 3">
    <name type="scientific">Marinicauda salina</name>
    <dbReference type="NCBI Taxonomy" id="2135793"/>
    <lineage>
        <taxon>Bacteria</taxon>
        <taxon>Pseudomonadati</taxon>
        <taxon>Pseudomonadota</taxon>
        <taxon>Alphaproteobacteria</taxon>
        <taxon>Maricaulales</taxon>
        <taxon>Maricaulaceae</taxon>
        <taxon>Marinicauda</taxon>
    </lineage>
</organism>